<sequence>MIAFFLRRLVSAVAVLFCVVTITFLLIRIAPGSPFDAERKLSPAVEKQLMAKYNLDGSLWDQYRSYLGKLLSGDLGDSLKYRNRTVAEILGQTLPATMILGSVALVIAVTGGVVLGVTAAAGQHTWRDAVAMLIALGGISLPTFIIGPILVLIFGLWLKWLPVGGWGSLAALILPAVTLAIPYIAYVARLLRGSMIETLGQDFVRTARAKGLREYVVLYKHALRVAILPVVSYLGPLAAHLLTGSIVVETIFNIPGAGGFFVNSILNRDGFLLGGVVIVYCALLVAFNLIVDCLYSLLDRRIRLDG</sequence>
<dbReference type="Pfam" id="PF00528">
    <property type="entry name" value="BPD_transp_1"/>
    <property type="match status" value="1"/>
</dbReference>
<comment type="similarity">
    <text evidence="7">Belongs to the binding-protein-dependent transport system permease family.</text>
</comment>
<feature type="transmembrane region" description="Helical" evidence="7">
    <location>
        <begin position="272"/>
        <end position="298"/>
    </location>
</feature>
<feature type="transmembrane region" description="Helical" evidence="7">
    <location>
        <begin position="98"/>
        <end position="121"/>
    </location>
</feature>
<dbReference type="AlphaFoldDB" id="A0A146GBW4"/>
<evidence type="ECO:0000256" key="1">
    <source>
        <dbReference type="ARBA" id="ARBA00004651"/>
    </source>
</evidence>
<evidence type="ECO:0000256" key="7">
    <source>
        <dbReference type="RuleBase" id="RU363032"/>
    </source>
</evidence>
<feature type="transmembrane region" description="Helical" evidence="7">
    <location>
        <begin position="230"/>
        <end position="252"/>
    </location>
</feature>
<feature type="transmembrane region" description="Helical" evidence="7">
    <location>
        <begin position="163"/>
        <end position="186"/>
    </location>
</feature>
<keyword evidence="5 7" id="KW-1133">Transmembrane helix</keyword>
<dbReference type="InParanoid" id="A0A146GBW4"/>
<dbReference type="PANTHER" id="PTHR43163:SF6">
    <property type="entry name" value="DIPEPTIDE TRANSPORT SYSTEM PERMEASE PROTEIN DPPB-RELATED"/>
    <property type="match status" value="1"/>
</dbReference>
<dbReference type="InterPro" id="IPR035906">
    <property type="entry name" value="MetI-like_sf"/>
</dbReference>
<reference evidence="10" key="1">
    <citation type="journal article" date="2017" name="Genome Announc.">
        <title>Draft Genome Sequence of Terrimicrobium sacchariphilum NM-5T, a Facultative Anaerobic Soil Bacterium of the Class Spartobacteria.</title>
        <authorList>
            <person name="Qiu Y.L."/>
            <person name="Tourlousse D.M."/>
            <person name="Matsuura N."/>
            <person name="Ohashi A."/>
            <person name="Sekiguchi Y."/>
        </authorList>
    </citation>
    <scope>NUCLEOTIDE SEQUENCE [LARGE SCALE GENOMIC DNA]</scope>
    <source>
        <strain evidence="10">NM-5</strain>
    </source>
</reference>
<dbReference type="GO" id="GO:0055085">
    <property type="term" value="P:transmembrane transport"/>
    <property type="evidence" value="ECO:0007669"/>
    <property type="project" value="InterPro"/>
</dbReference>
<dbReference type="OrthoDB" id="9773221at2"/>
<feature type="domain" description="ABC transmembrane type-1" evidence="8">
    <location>
        <begin position="94"/>
        <end position="291"/>
    </location>
</feature>
<feature type="transmembrane region" description="Helical" evidence="7">
    <location>
        <begin position="9"/>
        <end position="30"/>
    </location>
</feature>
<evidence type="ECO:0000256" key="3">
    <source>
        <dbReference type="ARBA" id="ARBA00022475"/>
    </source>
</evidence>
<dbReference type="SUPFAM" id="SSF161098">
    <property type="entry name" value="MetI-like"/>
    <property type="match status" value="1"/>
</dbReference>
<evidence type="ECO:0000313" key="10">
    <source>
        <dbReference type="Proteomes" id="UP000076023"/>
    </source>
</evidence>
<dbReference type="RefSeq" id="WP_075080926.1">
    <property type="nucleotide sequence ID" value="NZ_BDCO01000003.1"/>
</dbReference>
<comment type="caution">
    <text evidence="9">The sequence shown here is derived from an EMBL/GenBank/DDBJ whole genome shotgun (WGS) entry which is preliminary data.</text>
</comment>
<keyword evidence="3" id="KW-1003">Cell membrane</keyword>
<dbReference type="InterPro" id="IPR045621">
    <property type="entry name" value="BPD_transp_1_N"/>
</dbReference>
<dbReference type="PANTHER" id="PTHR43163">
    <property type="entry name" value="DIPEPTIDE TRANSPORT SYSTEM PERMEASE PROTEIN DPPB-RELATED"/>
    <property type="match status" value="1"/>
</dbReference>
<evidence type="ECO:0000256" key="5">
    <source>
        <dbReference type="ARBA" id="ARBA00022989"/>
    </source>
</evidence>
<dbReference type="Pfam" id="PF19300">
    <property type="entry name" value="BPD_transp_1_N"/>
    <property type="match status" value="1"/>
</dbReference>
<dbReference type="InterPro" id="IPR000515">
    <property type="entry name" value="MetI-like"/>
</dbReference>
<dbReference type="CDD" id="cd06261">
    <property type="entry name" value="TM_PBP2"/>
    <property type="match status" value="1"/>
</dbReference>
<keyword evidence="10" id="KW-1185">Reference proteome</keyword>
<keyword evidence="6 7" id="KW-0472">Membrane</keyword>
<name>A0A146GBW4_TERSA</name>
<dbReference type="EMBL" id="BDCO01000003">
    <property type="protein sequence ID" value="GAT35075.1"/>
    <property type="molecule type" value="Genomic_DNA"/>
</dbReference>
<dbReference type="STRING" id="690879.TSACC_3136"/>
<dbReference type="Gene3D" id="1.10.3720.10">
    <property type="entry name" value="MetI-like"/>
    <property type="match status" value="1"/>
</dbReference>
<keyword evidence="4 7" id="KW-0812">Transmembrane</keyword>
<dbReference type="Proteomes" id="UP000076023">
    <property type="component" value="Unassembled WGS sequence"/>
</dbReference>
<feature type="transmembrane region" description="Helical" evidence="7">
    <location>
        <begin position="133"/>
        <end position="157"/>
    </location>
</feature>
<dbReference type="FunCoup" id="A0A146GBW4">
    <property type="interactions" value="143"/>
</dbReference>
<dbReference type="GO" id="GO:0005886">
    <property type="term" value="C:plasma membrane"/>
    <property type="evidence" value="ECO:0007669"/>
    <property type="project" value="UniProtKB-SubCell"/>
</dbReference>
<organism evidence="9 10">
    <name type="scientific">Terrimicrobium sacchariphilum</name>
    <dbReference type="NCBI Taxonomy" id="690879"/>
    <lineage>
        <taxon>Bacteria</taxon>
        <taxon>Pseudomonadati</taxon>
        <taxon>Verrucomicrobiota</taxon>
        <taxon>Terrimicrobiia</taxon>
        <taxon>Terrimicrobiales</taxon>
        <taxon>Terrimicrobiaceae</taxon>
        <taxon>Terrimicrobium</taxon>
    </lineage>
</organism>
<protein>
    <submittedName>
        <fullName evidence="9">Oligopeptide transport system permease protein</fullName>
    </submittedName>
</protein>
<evidence type="ECO:0000256" key="4">
    <source>
        <dbReference type="ARBA" id="ARBA00022692"/>
    </source>
</evidence>
<comment type="subcellular location">
    <subcellularLocation>
        <location evidence="1 7">Cell membrane</location>
        <topology evidence="1 7">Multi-pass membrane protein</topology>
    </subcellularLocation>
</comment>
<accession>A0A146GBW4</accession>
<gene>
    <name evidence="9" type="ORF">TSACC_3136</name>
</gene>
<keyword evidence="2 7" id="KW-0813">Transport</keyword>
<evidence type="ECO:0000256" key="2">
    <source>
        <dbReference type="ARBA" id="ARBA00022448"/>
    </source>
</evidence>
<evidence type="ECO:0000313" key="9">
    <source>
        <dbReference type="EMBL" id="GAT35075.1"/>
    </source>
</evidence>
<evidence type="ECO:0000256" key="6">
    <source>
        <dbReference type="ARBA" id="ARBA00023136"/>
    </source>
</evidence>
<dbReference type="PROSITE" id="PS50928">
    <property type="entry name" value="ABC_TM1"/>
    <property type="match status" value="1"/>
</dbReference>
<proteinExistence type="inferred from homology"/>
<evidence type="ECO:0000259" key="8">
    <source>
        <dbReference type="PROSITE" id="PS50928"/>
    </source>
</evidence>